<proteinExistence type="predicted"/>
<accession>A0A024UNN8</accession>
<dbReference type="RefSeq" id="XP_008863535.1">
    <property type="nucleotide sequence ID" value="XM_008865313.1"/>
</dbReference>
<gene>
    <name evidence="1" type="ORF">H310_01956</name>
</gene>
<protein>
    <submittedName>
        <fullName evidence="1">Uncharacterized protein</fullName>
    </submittedName>
</protein>
<dbReference type="AlphaFoldDB" id="A0A024UNN8"/>
<dbReference type="EMBL" id="KI913954">
    <property type="protein sequence ID" value="ETW07442.1"/>
    <property type="molecule type" value="Genomic_DNA"/>
</dbReference>
<dbReference type="GeneID" id="20079006"/>
<name>A0A024UNN8_9STRA</name>
<dbReference type="VEuPathDB" id="FungiDB:H310_01956"/>
<evidence type="ECO:0000313" key="1">
    <source>
        <dbReference type="EMBL" id="ETW07442.1"/>
    </source>
</evidence>
<organism evidence="1">
    <name type="scientific">Aphanomyces invadans</name>
    <dbReference type="NCBI Taxonomy" id="157072"/>
    <lineage>
        <taxon>Eukaryota</taxon>
        <taxon>Sar</taxon>
        <taxon>Stramenopiles</taxon>
        <taxon>Oomycota</taxon>
        <taxon>Saprolegniomycetes</taxon>
        <taxon>Saprolegniales</taxon>
        <taxon>Verrucalvaceae</taxon>
        <taxon>Aphanomyces</taxon>
    </lineage>
</organism>
<sequence>MTVKVRTDVYDHPVVVLESVKCSSAHVESPHRINVQNCAECVRRQVFRCAEKVARRAIYENIQRAVRLHGKINCGTGIFWSTDIPSDEFGINTVRREHPYCLLQDCLSPSHDDDLGAVKSKLTGNLLPNARSPASDQRDAAAACCGSERRHGCDARWGLRLS</sequence>
<reference evidence="1" key="1">
    <citation type="submission" date="2013-12" db="EMBL/GenBank/DDBJ databases">
        <title>The Genome Sequence of Aphanomyces invadans NJM9701.</title>
        <authorList>
            <consortium name="The Broad Institute Genomics Platform"/>
            <person name="Russ C."/>
            <person name="Tyler B."/>
            <person name="van West P."/>
            <person name="Dieguez-Uribeondo J."/>
            <person name="Young S.K."/>
            <person name="Zeng Q."/>
            <person name="Gargeya S."/>
            <person name="Fitzgerald M."/>
            <person name="Abouelleil A."/>
            <person name="Alvarado L."/>
            <person name="Chapman S.B."/>
            <person name="Gainer-Dewar J."/>
            <person name="Goldberg J."/>
            <person name="Griggs A."/>
            <person name="Gujja S."/>
            <person name="Hansen M."/>
            <person name="Howarth C."/>
            <person name="Imamovic A."/>
            <person name="Ireland A."/>
            <person name="Larimer J."/>
            <person name="McCowan C."/>
            <person name="Murphy C."/>
            <person name="Pearson M."/>
            <person name="Poon T.W."/>
            <person name="Priest M."/>
            <person name="Roberts A."/>
            <person name="Saif S."/>
            <person name="Shea T."/>
            <person name="Sykes S."/>
            <person name="Wortman J."/>
            <person name="Nusbaum C."/>
            <person name="Birren B."/>
        </authorList>
    </citation>
    <scope>NUCLEOTIDE SEQUENCE [LARGE SCALE GENOMIC DNA]</scope>
    <source>
        <strain evidence="1">NJM9701</strain>
    </source>
</reference>